<dbReference type="Proteomes" id="UP000043699">
    <property type="component" value="Unassembled WGS sequence"/>
</dbReference>
<sequence length="138" mass="14305">MKKLIIPFAFLLLLGACGSEDPEPADGAQTEVGAPEGELDPTAPEAGDEAEPVEFSALTDGTIEEGDPVSLSGTAEELTDDGAFPAFIMSNGEEEIFVRNIAETTVEAGDSVTIQGIFEGDAEEDMPLVSASVIEVAE</sequence>
<evidence type="ECO:0000313" key="4">
    <source>
        <dbReference type="Proteomes" id="UP000043699"/>
    </source>
</evidence>
<evidence type="ECO:0000313" key="3">
    <source>
        <dbReference type="EMBL" id="CEG21642.1"/>
    </source>
</evidence>
<organism evidence="3 4">
    <name type="scientific">Planococcus massiliensis</name>
    <dbReference type="NCBI Taxonomy" id="1499687"/>
    <lineage>
        <taxon>Bacteria</taxon>
        <taxon>Bacillati</taxon>
        <taxon>Bacillota</taxon>
        <taxon>Bacilli</taxon>
        <taxon>Bacillales</taxon>
        <taxon>Caryophanaceae</taxon>
        <taxon>Planococcus</taxon>
    </lineage>
</organism>
<feature type="chain" id="PRO_5039543037" description="DUF5666 domain-containing protein" evidence="2">
    <location>
        <begin position="20"/>
        <end position="138"/>
    </location>
</feature>
<proteinExistence type="predicted"/>
<dbReference type="OrthoDB" id="2452198at2"/>
<feature type="region of interest" description="Disordered" evidence="1">
    <location>
        <begin position="20"/>
        <end position="50"/>
    </location>
</feature>
<keyword evidence="2" id="KW-0732">Signal</keyword>
<dbReference type="AlphaFoldDB" id="A0A098EIK8"/>
<gene>
    <name evidence="3" type="ORF">BN1080_00555</name>
</gene>
<dbReference type="PROSITE" id="PS51257">
    <property type="entry name" value="PROKAR_LIPOPROTEIN"/>
    <property type="match status" value="1"/>
</dbReference>
<feature type="signal peptide" evidence="2">
    <location>
        <begin position="1"/>
        <end position="19"/>
    </location>
</feature>
<keyword evidence="4" id="KW-1185">Reference proteome</keyword>
<dbReference type="RefSeq" id="WP_052650315.1">
    <property type="nucleotide sequence ID" value="NZ_CCXS01000001.1"/>
</dbReference>
<accession>A0A098EIK8</accession>
<protein>
    <recommendedName>
        <fullName evidence="5">DUF5666 domain-containing protein</fullName>
    </recommendedName>
</protein>
<evidence type="ECO:0008006" key="5">
    <source>
        <dbReference type="Google" id="ProtNLM"/>
    </source>
</evidence>
<dbReference type="STRING" id="1499687.BN1080_00555"/>
<reference evidence="3 4" key="1">
    <citation type="submission" date="2014-09" db="EMBL/GenBank/DDBJ databases">
        <authorList>
            <person name="Urmite Genomes Urmite Genomes"/>
        </authorList>
    </citation>
    <scope>NUCLEOTIDE SEQUENCE [LARGE SCALE GENOMIC DNA]</scope>
    <source>
        <strain evidence="3 4">ES2</strain>
    </source>
</reference>
<evidence type="ECO:0000256" key="1">
    <source>
        <dbReference type="SAM" id="MobiDB-lite"/>
    </source>
</evidence>
<evidence type="ECO:0000256" key="2">
    <source>
        <dbReference type="SAM" id="SignalP"/>
    </source>
</evidence>
<dbReference type="EMBL" id="CCXS01000001">
    <property type="protein sequence ID" value="CEG21642.1"/>
    <property type="molecule type" value="Genomic_DNA"/>
</dbReference>
<name>A0A098EIK8_9BACL</name>